<feature type="compositionally biased region" description="Low complexity" evidence="1">
    <location>
        <begin position="17"/>
        <end position="36"/>
    </location>
</feature>
<dbReference type="Gramene" id="EFJ11251">
    <property type="protein sequence ID" value="EFJ11251"/>
    <property type="gene ID" value="SELMODRAFT_451293"/>
</dbReference>
<evidence type="ECO:0000256" key="1">
    <source>
        <dbReference type="SAM" id="MobiDB-lite"/>
    </source>
</evidence>
<dbReference type="AlphaFoldDB" id="D8SWM4"/>
<dbReference type="eggNOG" id="ENOG502QVUG">
    <property type="taxonomic scope" value="Eukaryota"/>
</dbReference>
<organism evidence="4">
    <name type="scientific">Selaginella moellendorffii</name>
    <name type="common">Spikemoss</name>
    <dbReference type="NCBI Taxonomy" id="88036"/>
    <lineage>
        <taxon>Eukaryota</taxon>
        <taxon>Viridiplantae</taxon>
        <taxon>Streptophyta</taxon>
        <taxon>Embryophyta</taxon>
        <taxon>Tracheophyta</taxon>
        <taxon>Lycopodiopsida</taxon>
        <taxon>Selaginellales</taxon>
        <taxon>Selaginellaceae</taxon>
        <taxon>Selaginella</taxon>
    </lineage>
</organism>
<dbReference type="PANTHER" id="PTHR31875">
    <property type="entry name" value="PROTEIN DEHYDRATION-INDUCED 19"/>
    <property type="match status" value="1"/>
</dbReference>
<name>D8SWM4_SELML</name>
<feature type="region of interest" description="Disordered" evidence="1">
    <location>
        <begin position="1"/>
        <end position="53"/>
    </location>
</feature>
<dbReference type="PANTHER" id="PTHR31875:SF6">
    <property type="entry name" value="PROTEIN DEHYDRATION-INDUCED 19"/>
    <property type="match status" value="1"/>
</dbReference>
<accession>D8SWM4</accession>
<proteinExistence type="predicted"/>
<feature type="domain" description="Di19 zinc-binding" evidence="2">
    <location>
        <begin position="56"/>
        <end position="106"/>
    </location>
</feature>
<protein>
    <submittedName>
        <fullName evidence="3">Uncharacterized protein HRB1C1-2</fullName>
    </submittedName>
</protein>
<evidence type="ECO:0000313" key="4">
    <source>
        <dbReference type="Proteomes" id="UP000001514"/>
    </source>
</evidence>
<dbReference type="HOGENOM" id="CLU_072240_0_1_1"/>
<dbReference type="Pfam" id="PF05605">
    <property type="entry name" value="zf-Di19"/>
    <property type="match status" value="1"/>
</dbReference>
<dbReference type="InParanoid" id="D8SWM4"/>
<evidence type="ECO:0000313" key="3">
    <source>
        <dbReference type="EMBL" id="EFJ11251.1"/>
    </source>
</evidence>
<dbReference type="InterPro" id="IPR033347">
    <property type="entry name" value="Di19"/>
</dbReference>
<keyword evidence="4" id="KW-1185">Reference proteome</keyword>
<dbReference type="Proteomes" id="UP000001514">
    <property type="component" value="Unassembled WGS sequence"/>
</dbReference>
<sequence length="190" mass="21077">MDGDGDACNSSHRNHKSAAPVAPSTSSSSSASSSTPKRQQSGTGDDNPDEDESRTEYSCPYCYEDYDVAVLCSHLEDEHCYESKVCPICGTKVWKDMAGHIMLDHSQLFKISFQIHIQRRRRFRRSGALASNATLALLTKELREIHLQALLGPPPPSNTVDPFLTTLSDSSHASQSSHKRYGITSWLSWF</sequence>
<dbReference type="KEGG" id="smo:SELMODRAFT_451293"/>
<dbReference type="EMBL" id="GL377648">
    <property type="protein sequence ID" value="EFJ11251.1"/>
    <property type="molecule type" value="Genomic_DNA"/>
</dbReference>
<dbReference type="InterPro" id="IPR008598">
    <property type="entry name" value="Di19_Zn-bd"/>
</dbReference>
<reference evidence="3 4" key="1">
    <citation type="journal article" date="2011" name="Science">
        <title>The Selaginella genome identifies genetic changes associated with the evolution of vascular plants.</title>
        <authorList>
            <person name="Banks J.A."/>
            <person name="Nishiyama T."/>
            <person name="Hasebe M."/>
            <person name="Bowman J.L."/>
            <person name="Gribskov M."/>
            <person name="dePamphilis C."/>
            <person name="Albert V.A."/>
            <person name="Aono N."/>
            <person name="Aoyama T."/>
            <person name="Ambrose B.A."/>
            <person name="Ashton N.W."/>
            <person name="Axtell M.J."/>
            <person name="Barker E."/>
            <person name="Barker M.S."/>
            <person name="Bennetzen J.L."/>
            <person name="Bonawitz N.D."/>
            <person name="Chapple C."/>
            <person name="Cheng C."/>
            <person name="Correa L.G."/>
            <person name="Dacre M."/>
            <person name="DeBarry J."/>
            <person name="Dreyer I."/>
            <person name="Elias M."/>
            <person name="Engstrom E.M."/>
            <person name="Estelle M."/>
            <person name="Feng L."/>
            <person name="Finet C."/>
            <person name="Floyd S.K."/>
            <person name="Frommer W.B."/>
            <person name="Fujita T."/>
            <person name="Gramzow L."/>
            <person name="Gutensohn M."/>
            <person name="Harholt J."/>
            <person name="Hattori M."/>
            <person name="Heyl A."/>
            <person name="Hirai T."/>
            <person name="Hiwatashi Y."/>
            <person name="Ishikawa M."/>
            <person name="Iwata M."/>
            <person name="Karol K.G."/>
            <person name="Koehler B."/>
            <person name="Kolukisaoglu U."/>
            <person name="Kubo M."/>
            <person name="Kurata T."/>
            <person name="Lalonde S."/>
            <person name="Li K."/>
            <person name="Li Y."/>
            <person name="Litt A."/>
            <person name="Lyons E."/>
            <person name="Manning G."/>
            <person name="Maruyama T."/>
            <person name="Michael T.P."/>
            <person name="Mikami K."/>
            <person name="Miyazaki S."/>
            <person name="Morinaga S."/>
            <person name="Murata T."/>
            <person name="Mueller-Roeber B."/>
            <person name="Nelson D.R."/>
            <person name="Obara M."/>
            <person name="Oguri Y."/>
            <person name="Olmstead R.G."/>
            <person name="Onodera N."/>
            <person name="Petersen B.L."/>
            <person name="Pils B."/>
            <person name="Prigge M."/>
            <person name="Rensing S.A."/>
            <person name="Riano-Pachon D.M."/>
            <person name="Roberts A.W."/>
            <person name="Sato Y."/>
            <person name="Scheller H.V."/>
            <person name="Schulz B."/>
            <person name="Schulz C."/>
            <person name="Shakirov E.V."/>
            <person name="Shibagaki N."/>
            <person name="Shinohara N."/>
            <person name="Shippen D.E."/>
            <person name="Soerensen I."/>
            <person name="Sotooka R."/>
            <person name="Sugimoto N."/>
            <person name="Sugita M."/>
            <person name="Sumikawa N."/>
            <person name="Tanurdzic M."/>
            <person name="Theissen G."/>
            <person name="Ulvskov P."/>
            <person name="Wakazuki S."/>
            <person name="Weng J.K."/>
            <person name="Willats W.W."/>
            <person name="Wipf D."/>
            <person name="Wolf P.G."/>
            <person name="Yang L."/>
            <person name="Zimmer A.D."/>
            <person name="Zhu Q."/>
            <person name="Mitros T."/>
            <person name="Hellsten U."/>
            <person name="Loque D."/>
            <person name="Otillar R."/>
            <person name="Salamov A."/>
            <person name="Schmutz J."/>
            <person name="Shapiro H."/>
            <person name="Lindquist E."/>
            <person name="Lucas S."/>
            <person name="Rokhsar D."/>
            <person name="Grigoriev I.V."/>
        </authorList>
    </citation>
    <scope>NUCLEOTIDE SEQUENCE [LARGE SCALE GENOMIC DNA]</scope>
</reference>
<gene>
    <name evidence="3" type="primary">HRB1C1-2</name>
    <name evidence="3" type="ORF">SELMODRAFT_451293</name>
</gene>
<evidence type="ECO:0000259" key="2">
    <source>
        <dbReference type="Pfam" id="PF05605"/>
    </source>
</evidence>